<dbReference type="Gene3D" id="1.25.40.10">
    <property type="entry name" value="Tetratricopeptide repeat domain"/>
    <property type="match status" value="1"/>
</dbReference>
<proteinExistence type="predicted"/>
<dbReference type="EMBL" id="KN837488">
    <property type="protein sequence ID" value="KIJ24450.1"/>
    <property type="molecule type" value="Genomic_DNA"/>
</dbReference>
<dbReference type="InterPro" id="IPR011990">
    <property type="entry name" value="TPR-like_helical_dom_sf"/>
</dbReference>
<reference evidence="1 2" key="1">
    <citation type="submission" date="2014-06" db="EMBL/GenBank/DDBJ databases">
        <title>Evolutionary Origins and Diversification of the Mycorrhizal Mutualists.</title>
        <authorList>
            <consortium name="DOE Joint Genome Institute"/>
            <consortium name="Mycorrhizal Genomics Consortium"/>
            <person name="Kohler A."/>
            <person name="Kuo A."/>
            <person name="Nagy L.G."/>
            <person name="Floudas D."/>
            <person name="Copeland A."/>
            <person name="Barry K.W."/>
            <person name="Cichocki N."/>
            <person name="Veneault-Fourrey C."/>
            <person name="LaButti K."/>
            <person name="Lindquist E.A."/>
            <person name="Lipzen A."/>
            <person name="Lundell T."/>
            <person name="Morin E."/>
            <person name="Murat C."/>
            <person name="Riley R."/>
            <person name="Ohm R."/>
            <person name="Sun H."/>
            <person name="Tunlid A."/>
            <person name="Henrissat B."/>
            <person name="Grigoriev I.V."/>
            <person name="Hibbett D.S."/>
            <person name="Martin F."/>
        </authorList>
    </citation>
    <scope>NUCLEOTIDE SEQUENCE [LARGE SCALE GENOMIC DNA]</scope>
    <source>
        <strain evidence="1 2">SS14</strain>
    </source>
</reference>
<dbReference type="OrthoDB" id="433738at2759"/>
<protein>
    <submittedName>
        <fullName evidence="1">Uncharacterized protein</fullName>
    </submittedName>
</protein>
<dbReference type="Proteomes" id="UP000054279">
    <property type="component" value="Unassembled WGS sequence"/>
</dbReference>
<accession>A0A0C9UH09</accession>
<sequence>MGSVPFTCEDLPLTAPLTNPLISKSKGARVPPHVLTLAPLPFSSIFVTHPPCPRCISDSKLYSQQKYSEAIVMYTTAAQITITRPDWEVSNLIKEELAMVLLNHSAASAILGGFVSALVDVEVIQIKRNWSKGHFRKAKALQSLKDF</sequence>
<name>A0A0C9UH09_SPHS4</name>
<dbReference type="SUPFAM" id="SSF48452">
    <property type="entry name" value="TPR-like"/>
    <property type="match status" value="1"/>
</dbReference>
<organism evidence="1 2">
    <name type="scientific">Sphaerobolus stellatus (strain SS14)</name>
    <dbReference type="NCBI Taxonomy" id="990650"/>
    <lineage>
        <taxon>Eukaryota</taxon>
        <taxon>Fungi</taxon>
        <taxon>Dikarya</taxon>
        <taxon>Basidiomycota</taxon>
        <taxon>Agaricomycotina</taxon>
        <taxon>Agaricomycetes</taxon>
        <taxon>Phallomycetidae</taxon>
        <taxon>Geastrales</taxon>
        <taxon>Sphaerobolaceae</taxon>
        <taxon>Sphaerobolus</taxon>
    </lineage>
</organism>
<dbReference type="AlphaFoldDB" id="A0A0C9UH09"/>
<evidence type="ECO:0000313" key="1">
    <source>
        <dbReference type="EMBL" id="KIJ24450.1"/>
    </source>
</evidence>
<keyword evidence="2" id="KW-1185">Reference proteome</keyword>
<gene>
    <name evidence="1" type="ORF">M422DRAFT_274759</name>
</gene>
<dbReference type="HOGENOM" id="CLU_1769292_0_0_1"/>
<evidence type="ECO:0000313" key="2">
    <source>
        <dbReference type="Proteomes" id="UP000054279"/>
    </source>
</evidence>